<keyword evidence="2" id="KW-1185">Reference proteome</keyword>
<accession>A0AAV8WNJ8</accession>
<dbReference type="AlphaFoldDB" id="A0AAV8WNJ8"/>
<dbReference type="PANTHER" id="PTHR33480:SF1">
    <property type="entry name" value="TYR RECOMBINASE DOMAIN-CONTAINING PROTEIN"/>
    <property type="match status" value="1"/>
</dbReference>
<organism evidence="1 2">
    <name type="scientific">Rhamnusium bicolor</name>
    <dbReference type="NCBI Taxonomy" id="1586634"/>
    <lineage>
        <taxon>Eukaryota</taxon>
        <taxon>Metazoa</taxon>
        <taxon>Ecdysozoa</taxon>
        <taxon>Arthropoda</taxon>
        <taxon>Hexapoda</taxon>
        <taxon>Insecta</taxon>
        <taxon>Pterygota</taxon>
        <taxon>Neoptera</taxon>
        <taxon>Endopterygota</taxon>
        <taxon>Coleoptera</taxon>
        <taxon>Polyphaga</taxon>
        <taxon>Cucujiformia</taxon>
        <taxon>Chrysomeloidea</taxon>
        <taxon>Cerambycidae</taxon>
        <taxon>Lepturinae</taxon>
        <taxon>Rhagiini</taxon>
        <taxon>Rhamnusium</taxon>
    </lineage>
</organism>
<dbReference type="EMBL" id="JANEYF010005499">
    <property type="protein sequence ID" value="KAJ8928003.1"/>
    <property type="molecule type" value="Genomic_DNA"/>
</dbReference>
<dbReference type="PANTHER" id="PTHR33480">
    <property type="entry name" value="SET DOMAIN-CONTAINING PROTEIN-RELATED"/>
    <property type="match status" value="1"/>
</dbReference>
<reference evidence="1" key="1">
    <citation type="journal article" date="2023" name="Insect Mol. Biol.">
        <title>Genome sequencing provides insights into the evolution of gene families encoding plant cell wall-degrading enzymes in longhorned beetles.</title>
        <authorList>
            <person name="Shin N.R."/>
            <person name="Okamura Y."/>
            <person name="Kirsch R."/>
            <person name="Pauchet Y."/>
        </authorList>
    </citation>
    <scope>NUCLEOTIDE SEQUENCE</scope>
    <source>
        <strain evidence="1">RBIC_L_NR</strain>
    </source>
</reference>
<evidence type="ECO:0000313" key="1">
    <source>
        <dbReference type="EMBL" id="KAJ8928003.1"/>
    </source>
</evidence>
<sequence>MGTNLKLICNVAFKIVIEKRKLPKIQWEDRNKKKSDIKYFRKLIEGHWCNEISSLALKTLKERQWETTVQLPLTSDILLFQTYTHDLASNAYEKLKNQIEVRKNYKILTECVLAHTVMFNKKRVGDVQYLKIETY</sequence>
<protein>
    <recommendedName>
        <fullName evidence="3">Reverse transcriptase N-terminal domain-containing protein</fullName>
    </recommendedName>
</protein>
<gene>
    <name evidence="1" type="ORF">NQ314_019469</name>
</gene>
<proteinExistence type="predicted"/>
<name>A0AAV8WNJ8_9CUCU</name>
<evidence type="ECO:0000313" key="2">
    <source>
        <dbReference type="Proteomes" id="UP001162156"/>
    </source>
</evidence>
<dbReference type="Proteomes" id="UP001162156">
    <property type="component" value="Unassembled WGS sequence"/>
</dbReference>
<comment type="caution">
    <text evidence="1">The sequence shown here is derived from an EMBL/GenBank/DDBJ whole genome shotgun (WGS) entry which is preliminary data.</text>
</comment>
<evidence type="ECO:0008006" key="3">
    <source>
        <dbReference type="Google" id="ProtNLM"/>
    </source>
</evidence>